<dbReference type="EMBL" id="RKKB01000013">
    <property type="protein sequence ID" value="RPA27335.1"/>
    <property type="molecule type" value="Genomic_DNA"/>
</dbReference>
<dbReference type="Proteomes" id="UP000278855">
    <property type="component" value="Unassembled WGS sequence"/>
</dbReference>
<dbReference type="PANTHER" id="PTHR44366">
    <property type="entry name" value="UDP-N-ACETYLGLUCOSAMINE--PEPTIDE N-ACETYLGLUCOSAMINYLTRANSFERASE 110 KDA SUBUNIT"/>
    <property type="match status" value="1"/>
</dbReference>
<feature type="DNA-binding region" description="OmpR/PhoB-type" evidence="3">
    <location>
        <begin position="19"/>
        <end position="117"/>
    </location>
</feature>
<gene>
    <name evidence="7" type="ORF">EGC77_17320</name>
    <name evidence="6" type="ORF">EGC80_16050</name>
</gene>
<dbReference type="InterPro" id="IPR037919">
    <property type="entry name" value="OGT"/>
</dbReference>
<dbReference type="Gene3D" id="3.40.50.10610">
    <property type="entry name" value="ABC-type transport auxiliary lipoprotein component"/>
    <property type="match status" value="1"/>
</dbReference>
<dbReference type="SMART" id="SM00028">
    <property type="entry name" value="TPR"/>
    <property type="match status" value="6"/>
</dbReference>
<evidence type="ECO:0000256" key="1">
    <source>
        <dbReference type="ARBA" id="ARBA00023125"/>
    </source>
</evidence>
<dbReference type="PANTHER" id="PTHR44366:SF1">
    <property type="entry name" value="UDP-N-ACETYLGLUCOSAMINE--PEPTIDE N-ACETYLGLUCOSAMINYLTRANSFERASE 110 KDA SUBUNIT"/>
    <property type="match status" value="1"/>
</dbReference>
<name>A0A3N4DN56_9GAMM</name>
<dbReference type="CDD" id="cd00383">
    <property type="entry name" value="trans_reg_C"/>
    <property type="match status" value="1"/>
</dbReference>
<proteinExistence type="predicted"/>
<dbReference type="InterPro" id="IPR011990">
    <property type="entry name" value="TPR-like_helical_dom_sf"/>
</dbReference>
<dbReference type="PROSITE" id="PS50005">
    <property type="entry name" value="TPR"/>
    <property type="match status" value="2"/>
</dbReference>
<dbReference type="RefSeq" id="WP_101031440.1">
    <property type="nucleotide sequence ID" value="NZ_CP034073.1"/>
</dbReference>
<evidence type="ECO:0000256" key="4">
    <source>
        <dbReference type="SAM" id="Phobius"/>
    </source>
</evidence>
<dbReference type="GO" id="GO:0003677">
    <property type="term" value="F:DNA binding"/>
    <property type="evidence" value="ECO:0007669"/>
    <property type="project" value="UniProtKB-UniRule"/>
</dbReference>
<dbReference type="GO" id="GO:0006493">
    <property type="term" value="P:protein O-linked glycosylation"/>
    <property type="evidence" value="ECO:0007669"/>
    <property type="project" value="InterPro"/>
</dbReference>
<dbReference type="GO" id="GO:0006355">
    <property type="term" value="P:regulation of DNA-templated transcription"/>
    <property type="evidence" value="ECO:0007669"/>
    <property type="project" value="InterPro"/>
</dbReference>
<dbReference type="GO" id="GO:0000160">
    <property type="term" value="P:phosphorelay signal transduction system"/>
    <property type="evidence" value="ECO:0007669"/>
    <property type="project" value="InterPro"/>
</dbReference>
<dbReference type="EMBL" id="CP034073">
    <property type="protein sequence ID" value="AZG36241.1"/>
    <property type="molecule type" value="Genomic_DNA"/>
</dbReference>
<dbReference type="InterPro" id="IPR001867">
    <property type="entry name" value="OmpR/PhoB-type_DNA-bd"/>
</dbReference>
<sequence length="807" mass="90644">MEYGERRASDNAAINAELLKGFMLGDIVIIPNDNVAIFNGKRRHISPKALEILLFMASNQNKLLSTEQLLKIGWGEKVTKRGNLSHVISELRHVLDDHKESPEFIQTLNRRGYRLIAAVKSVDDKVLYPNLWPSNEVPAPQLSNDNWHLSVALLKNSRLFKVTVAFSISTWVIIQIIALVFPIFNVPEWGLKIVVLLLVIGFPLILLYTWLQEIKIKKNLFYINNNSPRKKLFYKQLLFDFIFIGLLSSFVGFLSMHLIDSIELEQNGLTNNSRLPPSVTLQHDLLAVIPFKFDSHSNVPDYFKATFQGEVINALSNQKNFNLVSQRAINEVAVSSTIKQYAEKLGAKYLLDGQVVANNEEIIVMLNITDTETALQVWASLIKGAPDNLLHVQKELYRKVFNALDLIAKSSTTNVETLISTDDFKAYDSYIQGRGQLANIPTLETTAAAEIHFLNALELDPNFSLANAGLCQTYLEQYALSKNIASFQSAKRICSALTQVSQLKEEAYIALGNLNRISGQYAISDQFYQQALTLNDKNLPAITGIAQNKHTQGDIKQADLLFAKAIQLEPGYWKNYQIYGHFLFSIGHFAQASEQYTKVTLLKPDFEKGFSNLGSSYYLNDELDKASDAWQHSLSISPNAITYSNLGTAFFFQKQFTLATKNYLLATKLTPFDPTLWGNLADAQKFSGDIKNARLSYTKALGLAKEQLKVNPNQETMQASLARYQSELLQCDSALNSIETLRTSQSNDPYIYYDTAIVALNCGQKSLAQTLINTALTLGYPRKILARDIQFISIYSTSTLEKEGKLI</sequence>
<evidence type="ECO:0000256" key="3">
    <source>
        <dbReference type="PROSITE-ProRule" id="PRU01091"/>
    </source>
</evidence>
<reference evidence="6 8" key="1">
    <citation type="submission" date="2018-11" db="EMBL/GenBank/DDBJ databases">
        <title>Shewanella sp. M2.</title>
        <authorList>
            <person name="Hwang Y.J."/>
            <person name="Hwang C.Y."/>
        </authorList>
    </citation>
    <scope>NUCLEOTIDE SEQUENCE [LARGE SCALE GENOMIC DNA]</scope>
    <source>
        <strain evidence="6 8">M2</strain>
    </source>
</reference>
<keyword evidence="8" id="KW-1185">Reference proteome</keyword>
<keyword evidence="2" id="KW-0802">TPR repeat</keyword>
<evidence type="ECO:0000313" key="9">
    <source>
        <dbReference type="Proteomes" id="UP000278855"/>
    </source>
</evidence>
<dbReference type="AlphaFoldDB" id="A0A3N4DN56"/>
<dbReference type="GO" id="GO:0097363">
    <property type="term" value="F:protein O-acetylglucosaminyltransferase activity"/>
    <property type="evidence" value="ECO:0007669"/>
    <property type="project" value="TreeGrafter"/>
</dbReference>
<evidence type="ECO:0000313" key="7">
    <source>
        <dbReference type="EMBL" id="RPA27335.1"/>
    </source>
</evidence>
<dbReference type="Gene3D" id="1.25.40.10">
    <property type="entry name" value="Tetratricopeptide repeat domain"/>
    <property type="match status" value="2"/>
</dbReference>
<dbReference type="InterPro" id="IPR036388">
    <property type="entry name" value="WH-like_DNA-bd_sf"/>
</dbReference>
<dbReference type="Proteomes" id="UP000273778">
    <property type="component" value="Chromosome"/>
</dbReference>
<dbReference type="Pfam" id="PF13181">
    <property type="entry name" value="TPR_8"/>
    <property type="match status" value="2"/>
</dbReference>
<feature type="repeat" description="TPR" evidence="2">
    <location>
        <begin position="607"/>
        <end position="640"/>
    </location>
</feature>
<dbReference type="OrthoDB" id="8430416at2"/>
<dbReference type="SUPFAM" id="SSF48452">
    <property type="entry name" value="TPR-like"/>
    <property type="match status" value="2"/>
</dbReference>
<reference evidence="9" key="2">
    <citation type="submission" date="2018-11" db="EMBL/GenBank/DDBJ databases">
        <title>Shewanella sp. R106.</title>
        <authorList>
            <person name="Hwang Y.J."/>
            <person name="Hwang C.Y."/>
        </authorList>
    </citation>
    <scope>NUCLEOTIDE SEQUENCE [LARGE SCALE GENOMIC DNA]</scope>
    <source>
        <strain evidence="9">R106</strain>
    </source>
</reference>
<feature type="transmembrane region" description="Helical" evidence="4">
    <location>
        <begin position="189"/>
        <end position="211"/>
    </location>
</feature>
<keyword evidence="1 3" id="KW-0238">DNA-binding</keyword>
<dbReference type="InterPro" id="IPR016032">
    <property type="entry name" value="Sig_transdc_resp-reg_C-effctor"/>
</dbReference>
<reference evidence="7" key="3">
    <citation type="submission" date="2018-11" db="EMBL/GenBank/DDBJ databases">
        <authorList>
            <person name="Hwang Y.J."/>
            <person name="Hwang C.Y."/>
        </authorList>
    </citation>
    <scope>NUCLEOTIDE SEQUENCE</scope>
    <source>
        <strain evidence="7">R106</strain>
    </source>
</reference>
<keyword evidence="4" id="KW-0812">Transmembrane</keyword>
<feature type="transmembrane region" description="Helical" evidence="4">
    <location>
        <begin position="162"/>
        <end position="183"/>
    </location>
</feature>
<keyword evidence="4" id="KW-0472">Membrane</keyword>
<dbReference type="SUPFAM" id="SSF46894">
    <property type="entry name" value="C-terminal effector domain of the bipartite response regulators"/>
    <property type="match status" value="1"/>
</dbReference>
<dbReference type="InterPro" id="IPR019734">
    <property type="entry name" value="TPR_rpt"/>
</dbReference>
<evidence type="ECO:0000259" key="5">
    <source>
        <dbReference type="PROSITE" id="PS51755"/>
    </source>
</evidence>
<dbReference type="KEGG" id="spsr:EGC80_16050"/>
<dbReference type="Gene3D" id="1.10.10.10">
    <property type="entry name" value="Winged helix-like DNA-binding domain superfamily/Winged helix DNA-binding domain"/>
    <property type="match status" value="1"/>
</dbReference>
<protein>
    <recommendedName>
        <fullName evidence="5">OmpR/PhoB-type domain-containing protein</fullName>
    </recommendedName>
</protein>
<feature type="transmembrane region" description="Helical" evidence="4">
    <location>
        <begin position="237"/>
        <end position="259"/>
    </location>
</feature>
<accession>A0A3N4DN56</accession>
<feature type="domain" description="OmpR/PhoB-type" evidence="5">
    <location>
        <begin position="19"/>
        <end position="117"/>
    </location>
</feature>
<evidence type="ECO:0000313" key="8">
    <source>
        <dbReference type="Proteomes" id="UP000273778"/>
    </source>
</evidence>
<organism evidence="7 9">
    <name type="scientific">Shewanella psychromarinicola</name>
    <dbReference type="NCBI Taxonomy" id="2487742"/>
    <lineage>
        <taxon>Bacteria</taxon>
        <taxon>Pseudomonadati</taxon>
        <taxon>Pseudomonadota</taxon>
        <taxon>Gammaproteobacteria</taxon>
        <taxon>Alteromonadales</taxon>
        <taxon>Shewanellaceae</taxon>
        <taxon>Shewanella</taxon>
    </lineage>
</organism>
<keyword evidence="4" id="KW-1133">Transmembrane helix</keyword>
<dbReference type="Pfam" id="PF00486">
    <property type="entry name" value="Trans_reg_C"/>
    <property type="match status" value="1"/>
</dbReference>
<feature type="repeat" description="TPR" evidence="2">
    <location>
        <begin position="505"/>
        <end position="538"/>
    </location>
</feature>
<evidence type="ECO:0000313" key="6">
    <source>
        <dbReference type="EMBL" id="AZG36241.1"/>
    </source>
</evidence>
<evidence type="ECO:0000256" key="2">
    <source>
        <dbReference type="PROSITE-ProRule" id="PRU00339"/>
    </source>
</evidence>
<dbReference type="SMART" id="SM00862">
    <property type="entry name" value="Trans_reg_C"/>
    <property type="match status" value="1"/>
</dbReference>
<dbReference type="PROSITE" id="PS51755">
    <property type="entry name" value="OMPR_PHOB"/>
    <property type="match status" value="1"/>
</dbReference>